<sequence>MATPKQRKLELPQTCNQNRNHANNDESPKSPHSNNNTTIVAPLTSLSGNKPIK</sequence>
<accession>A0A9N9A6Q7</accession>
<gene>
    <name evidence="2" type="ORF">DERYTH_LOCUS3875</name>
</gene>
<comment type="caution">
    <text evidence="2">The sequence shown here is derived from an EMBL/GenBank/DDBJ whole genome shotgun (WGS) entry which is preliminary data.</text>
</comment>
<keyword evidence="3" id="KW-1185">Reference proteome</keyword>
<evidence type="ECO:0000313" key="2">
    <source>
        <dbReference type="EMBL" id="CAG8521122.1"/>
    </source>
</evidence>
<dbReference type="EMBL" id="CAJVPY010001416">
    <property type="protein sequence ID" value="CAG8521122.1"/>
    <property type="molecule type" value="Genomic_DNA"/>
</dbReference>
<dbReference type="AlphaFoldDB" id="A0A9N9A6Q7"/>
<proteinExistence type="predicted"/>
<evidence type="ECO:0000256" key="1">
    <source>
        <dbReference type="SAM" id="MobiDB-lite"/>
    </source>
</evidence>
<feature type="region of interest" description="Disordered" evidence="1">
    <location>
        <begin position="1"/>
        <end position="53"/>
    </location>
</feature>
<organism evidence="2 3">
    <name type="scientific">Dentiscutata erythropus</name>
    <dbReference type="NCBI Taxonomy" id="1348616"/>
    <lineage>
        <taxon>Eukaryota</taxon>
        <taxon>Fungi</taxon>
        <taxon>Fungi incertae sedis</taxon>
        <taxon>Mucoromycota</taxon>
        <taxon>Glomeromycotina</taxon>
        <taxon>Glomeromycetes</taxon>
        <taxon>Diversisporales</taxon>
        <taxon>Gigasporaceae</taxon>
        <taxon>Dentiscutata</taxon>
    </lineage>
</organism>
<reference evidence="2" key="1">
    <citation type="submission" date="2021-06" db="EMBL/GenBank/DDBJ databases">
        <authorList>
            <person name="Kallberg Y."/>
            <person name="Tangrot J."/>
            <person name="Rosling A."/>
        </authorList>
    </citation>
    <scope>NUCLEOTIDE SEQUENCE</scope>
    <source>
        <strain evidence="2">MA453B</strain>
    </source>
</reference>
<dbReference type="Proteomes" id="UP000789405">
    <property type="component" value="Unassembled WGS sequence"/>
</dbReference>
<feature type="compositionally biased region" description="Polar residues" evidence="1">
    <location>
        <begin position="30"/>
        <end position="53"/>
    </location>
</feature>
<name>A0A9N9A6Q7_9GLOM</name>
<evidence type="ECO:0000313" key="3">
    <source>
        <dbReference type="Proteomes" id="UP000789405"/>
    </source>
</evidence>
<protein>
    <submittedName>
        <fullName evidence="2">14151_t:CDS:1</fullName>
    </submittedName>
</protein>